<accession>A0A7W7JXQ7</accession>
<protein>
    <submittedName>
        <fullName evidence="1">Dipeptidyl aminopeptidase/acylaminoacyl peptidase</fullName>
    </submittedName>
</protein>
<dbReference type="SUPFAM" id="SSF53474">
    <property type="entry name" value="alpha/beta-Hydrolases"/>
    <property type="match status" value="1"/>
</dbReference>
<proteinExistence type="predicted"/>
<keyword evidence="1" id="KW-0378">Hydrolase</keyword>
<dbReference type="SUPFAM" id="SSF82171">
    <property type="entry name" value="DPP6 N-terminal domain-like"/>
    <property type="match status" value="1"/>
</dbReference>
<sequence length="755" mass="83095">MTLEKAFETARILAAEENGGIAYSRSGELYAFGLVRGDVQRDGVVVEIFAGSLRDTTRLKPRLIKSLFTRGWGPDVNGRGNLAGLTFGFPPNALRWLDESSVAFFWQDESENRQIFKLDVIDGALTKLTRSEGDATFFGVGPAGEIVFRAKRPTILDRANTNQQGMVLEPSDALGLLYGSANQSRLSIDWGNEDWYVAKPGQPAKKVSLTGAGATRIGAITPPSFSHDGRWAIVEANPSSIPFAWSAYDSPTIQSQVEENSRNPDALNARLLMQQYVIDLRDGSGRPLIEAPFNNVSSALPPAWSPDNHHVLVDRTFLPLEIQSPAGMAGRAVAVVDVATGSTIELELTNDERQKLSAKRWVSEDRIELSIQNRRIVFGRDAVGGWIRTSEASAPNSSAEGDDGALAFVQDLNHPPGLYLKLNGGRSRLLFQTNQALVSSQCLGRVEAITWSDAEGRAWRGKLFYPVGFDPARRYPLVIQTNAADLSLETFDIYGKDDPGLGPGNQPFIAQTLAGRGIMVLEGGRPVTPRSMDGVKRLSQAQSYVRGYEGAARELIARGIVQADRVGLIGFSNRGWQVEYALSYSDFPWAAAIVSDNITGGYLDAALSNWSYAHGEDLVGDKPFGTGWKAWLENSPTFAAERVRTPLLRMVTGSISNVANVIGGPWETYSRLRYLNIPVELYLAPRFDRGAHNLQNPSQVLDVQRRALDWWLFWLKDAPPEVGSTAASWRHMRGELETLRSQPRPPRLEWSARPR</sequence>
<dbReference type="InterPro" id="IPR029058">
    <property type="entry name" value="AB_hydrolase_fold"/>
</dbReference>
<dbReference type="Gene3D" id="3.40.50.1820">
    <property type="entry name" value="alpha/beta hydrolase"/>
    <property type="match status" value="1"/>
</dbReference>
<dbReference type="Proteomes" id="UP000575241">
    <property type="component" value="Unassembled WGS sequence"/>
</dbReference>
<dbReference type="GO" id="GO:0004177">
    <property type="term" value="F:aminopeptidase activity"/>
    <property type="evidence" value="ECO:0007669"/>
    <property type="project" value="UniProtKB-KW"/>
</dbReference>
<keyword evidence="1" id="KW-0645">Protease</keyword>
<organism evidence="1 2">
    <name type="scientific">Sphingomonas kyeonggiensis</name>
    <dbReference type="NCBI Taxonomy" id="1268553"/>
    <lineage>
        <taxon>Bacteria</taxon>
        <taxon>Pseudomonadati</taxon>
        <taxon>Pseudomonadota</taxon>
        <taxon>Alphaproteobacteria</taxon>
        <taxon>Sphingomonadales</taxon>
        <taxon>Sphingomonadaceae</taxon>
        <taxon>Sphingomonas</taxon>
    </lineage>
</organism>
<evidence type="ECO:0000313" key="1">
    <source>
        <dbReference type="EMBL" id="MBB4837043.1"/>
    </source>
</evidence>
<dbReference type="RefSeq" id="WP_184160951.1">
    <property type="nucleotide sequence ID" value="NZ_JACHLN010000001.1"/>
</dbReference>
<reference evidence="1 2" key="1">
    <citation type="submission" date="2020-08" db="EMBL/GenBank/DDBJ databases">
        <title>Functional genomics of gut bacteria from endangered species of beetles.</title>
        <authorList>
            <person name="Carlos-Shanley C."/>
        </authorList>
    </citation>
    <scope>NUCLEOTIDE SEQUENCE [LARGE SCALE GENOMIC DNA]</scope>
    <source>
        <strain evidence="1 2">S00224</strain>
    </source>
</reference>
<dbReference type="EMBL" id="JACHLN010000001">
    <property type="protein sequence ID" value="MBB4837043.1"/>
    <property type="molecule type" value="Genomic_DNA"/>
</dbReference>
<keyword evidence="2" id="KW-1185">Reference proteome</keyword>
<dbReference type="AlphaFoldDB" id="A0A7W7JXQ7"/>
<name>A0A7W7JXQ7_9SPHN</name>
<keyword evidence="1" id="KW-0031">Aminopeptidase</keyword>
<evidence type="ECO:0000313" key="2">
    <source>
        <dbReference type="Proteomes" id="UP000575241"/>
    </source>
</evidence>
<comment type="caution">
    <text evidence="1">The sequence shown here is derived from an EMBL/GenBank/DDBJ whole genome shotgun (WGS) entry which is preliminary data.</text>
</comment>
<gene>
    <name evidence="1" type="ORF">HNP52_000094</name>
</gene>